<protein>
    <recommendedName>
        <fullName evidence="4">Transaldolase</fullName>
    </recommendedName>
</protein>
<keyword evidence="3" id="KW-1185">Reference proteome</keyword>
<dbReference type="Proteomes" id="UP000037854">
    <property type="component" value="Unassembled WGS sequence"/>
</dbReference>
<dbReference type="PANTHER" id="PTHR10683:SF36">
    <property type="entry name" value="TRANSALDOLASE"/>
    <property type="match status" value="1"/>
</dbReference>
<dbReference type="SUPFAM" id="SSF51569">
    <property type="entry name" value="Aldolase"/>
    <property type="match status" value="1"/>
</dbReference>
<dbReference type="RefSeq" id="WP_060669113.1">
    <property type="nucleotide sequence ID" value="NZ_JARTGE010000121.1"/>
</dbReference>
<dbReference type="EMBL" id="LGTK01000075">
    <property type="protein sequence ID" value="KPH71410.1"/>
    <property type="molecule type" value="Genomic_DNA"/>
</dbReference>
<name>A0ABR5MG46_9BACI</name>
<dbReference type="Gene3D" id="3.20.20.70">
    <property type="entry name" value="Aldolase class I"/>
    <property type="match status" value="1"/>
</dbReference>
<dbReference type="InterPro" id="IPR013785">
    <property type="entry name" value="Aldolase_TIM"/>
</dbReference>
<reference evidence="2 3" key="1">
    <citation type="submission" date="2015-07" db="EMBL/GenBank/DDBJ databases">
        <title>High-quality draft genome sequence of Oceanobacillus caeni HM6, a bacillus isolated from a human feces.</title>
        <authorList>
            <person name="Kumar J."/>
            <person name="Verma M.K."/>
            <person name="Pandey R."/>
            <person name="Bhambi M."/>
            <person name="Chauhan N."/>
        </authorList>
    </citation>
    <scope>NUCLEOTIDE SEQUENCE [LARGE SCALE GENOMIC DNA]</scope>
    <source>
        <strain evidence="2 3">HM6</strain>
    </source>
</reference>
<sequence length="233" mass="26004">MKLYIESADVKEVEQLKDQYPITGVTTNPRVLANEGKPYLEVLREICTMIGDKKEIFVQALGDIAEEMVEEGRYLLEAVSGNGILTIPATNEGIKAIKQLTHENIPTLATTIYTPFQALMAAEAGAKYVSLNVNRFDNLTGNGVQAIEDMVQMFLHDELLCQIIAEGFHHEREIYDSALAGVRALSVPSHMLETLFAFTDTEAEVGEWKQQWKATFGENCTNLINTNIKVETY</sequence>
<gene>
    <name evidence="2" type="ORF">AFL42_15315</name>
</gene>
<comment type="caution">
    <text evidence="2">The sequence shown here is derived from an EMBL/GenBank/DDBJ whole genome shotgun (WGS) entry which is preliminary data.</text>
</comment>
<keyword evidence="1" id="KW-0704">Schiff base</keyword>
<evidence type="ECO:0000313" key="3">
    <source>
        <dbReference type="Proteomes" id="UP000037854"/>
    </source>
</evidence>
<evidence type="ECO:0000256" key="1">
    <source>
        <dbReference type="ARBA" id="ARBA00023270"/>
    </source>
</evidence>
<dbReference type="InterPro" id="IPR001585">
    <property type="entry name" value="TAL/FSA"/>
</dbReference>
<accession>A0ABR5MG46</accession>
<evidence type="ECO:0000313" key="2">
    <source>
        <dbReference type="EMBL" id="KPH71410.1"/>
    </source>
</evidence>
<proteinExistence type="predicted"/>
<dbReference type="PANTHER" id="PTHR10683">
    <property type="entry name" value="TRANSALDOLASE"/>
    <property type="match status" value="1"/>
</dbReference>
<organism evidence="2 3">
    <name type="scientific">Oceanobacillus caeni</name>
    <dbReference type="NCBI Taxonomy" id="405946"/>
    <lineage>
        <taxon>Bacteria</taxon>
        <taxon>Bacillati</taxon>
        <taxon>Bacillota</taxon>
        <taxon>Bacilli</taxon>
        <taxon>Bacillales</taxon>
        <taxon>Bacillaceae</taxon>
        <taxon>Oceanobacillus</taxon>
    </lineage>
</organism>
<evidence type="ECO:0008006" key="4">
    <source>
        <dbReference type="Google" id="ProtNLM"/>
    </source>
</evidence>
<dbReference type="Pfam" id="PF00923">
    <property type="entry name" value="TAL_FSA"/>
    <property type="match status" value="1"/>
</dbReference>